<name>A0A316DAX1_9BACL</name>
<evidence type="ECO:0008006" key="4">
    <source>
        <dbReference type="Google" id="ProtNLM"/>
    </source>
</evidence>
<reference evidence="2 3" key="1">
    <citation type="submission" date="2018-05" db="EMBL/GenBank/DDBJ databases">
        <title>Genomic Encyclopedia of Type Strains, Phase IV (KMG-IV): sequencing the most valuable type-strain genomes for metagenomic binning, comparative biology and taxonomic classification.</title>
        <authorList>
            <person name="Goeker M."/>
        </authorList>
    </citation>
    <scope>NUCLEOTIDE SEQUENCE [LARGE SCALE GENOMIC DNA]</scope>
    <source>
        <strain evidence="2 3">DSM 18773</strain>
    </source>
</reference>
<comment type="caution">
    <text evidence="2">The sequence shown here is derived from an EMBL/GenBank/DDBJ whole genome shotgun (WGS) entry which is preliminary data.</text>
</comment>
<evidence type="ECO:0000256" key="1">
    <source>
        <dbReference type="SAM" id="SignalP"/>
    </source>
</evidence>
<organism evidence="2 3">
    <name type="scientific">Tumebacillus permanentifrigoris</name>
    <dbReference type="NCBI Taxonomy" id="378543"/>
    <lineage>
        <taxon>Bacteria</taxon>
        <taxon>Bacillati</taxon>
        <taxon>Bacillota</taxon>
        <taxon>Bacilli</taxon>
        <taxon>Bacillales</taxon>
        <taxon>Alicyclobacillaceae</taxon>
        <taxon>Tumebacillus</taxon>
    </lineage>
</organism>
<dbReference type="RefSeq" id="WP_109688993.1">
    <property type="nucleotide sequence ID" value="NZ_QGGL01000008.1"/>
</dbReference>
<sequence length="193" mass="20812">MYTMKKTLLALSLCLTLALTGCTSKPKPETIPLQPQQPVAHEPADQRLAPYSAMNTAFDVPNDWPTTQTGQGNWSGIDFINPADPNQKVSLVVSGCSGCAMNAEKAKTGVVEPDPFAVLPKNATDKTQADNHLTARYTLPTEPFPTYGAVLVLQDKPGADGKATYMGYATLQVTVPANQKDFADKILDSFRRP</sequence>
<evidence type="ECO:0000313" key="2">
    <source>
        <dbReference type="EMBL" id="PWK13051.1"/>
    </source>
</evidence>
<gene>
    <name evidence="2" type="ORF">C7459_10869</name>
</gene>
<feature type="signal peptide" evidence="1">
    <location>
        <begin position="1"/>
        <end position="20"/>
    </location>
</feature>
<dbReference type="AlphaFoldDB" id="A0A316DAX1"/>
<evidence type="ECO:0000313" key="3">
    <source>
        <dbReference type="Proteomes" id="UP000245634"/>
    </source>
</evidence>
<keyword evidence="1" id="KW-0732">Signal</keyword>
<dbReference type="PROSITE" id="PS51257">
    <property type="entry name" value="PROKAR_LIPOPROTEIN"/>
    <property type="match status" value="1"/>
</dbReference>
<dbReference type="Proteomes" id="UP000245634">
    <property type="component" value="Unassembled WGS sequence"/>
</dbReference>
<keyword evidence="3" id="KW-1185">Reference proteome</keyword>
<protein>
    <recommendedName>
        <fullName evidence="4">Lipoprotein</fullName>
    </recommendedName>
</protein>
<dbReference type="EMBL" id="QGGL01000008">
    <property type="protein sequence ID" value="PWK13051.1"/>
    <property type="molecule type" value="Genomic_DNA"/>
</dbReference>
<proteinExistence type="predicted"/>
<accession>A0A316DAX1</accession>
<feature type="chain" id="PRO_5039098889" description="Lipoprotein" evidence="1">
    <location>
        <begin position="21"/>
        <end position="193"/>
    </location>
</feature>